<keyword evidence="1" id="KW-1133">Transmembrane helix</keyword>
<evidence type="ECO:0000313" key="2">
    <source>
        <dbReference type="EMBL" id="SNT00298.1"/>
    </source>
</evidence>
<dbReference type="EMBL" id="FZOW01000008">
    <property type="protein sequence ID" value="SNT00298.1"/>
    <property type="molecule type" value="Genomic_DNA"/>
</dbReference>
<proteinExistence type="predicted"/>
<feature type="transmembrane region" description="Helical" evidence="1">
    <location>
        <begin position="6"/>
        <end position="27"/>
    </location>
</feature>
<evidence type="ECO:0000313" key="3">
    <source>
        <dbReference type="Proteomes" id="UP000198327"/>
    </source>
</evidence>
<accession>A0A239J4A0</accession>
<feature type="transmembrane region" description="Helical" evidence="1">
    <location>
        <begin position="39"/>
        <end position="61"/>
    </location>
</feature>
<keyword evidence="1" id="KW-0812">Transmembrane</keyword>
<organism evidence="2 3">
    <name type="scientific">Rhodococcoides kyotonense</name>
    <dbReference type="NCBI Taxonomy" id="398843"/>
    <lineage>
        <taxon>Bacteria</taxon>
        <taxon>Bacillati</taxon>
        <taxon>Actinomycetota</taxon>
        <taxon>Actinomycetes</taxon>
        <taxon>Mycobacteriales</taxon>
        <taxon>Nocardiaceae</taxon>
        <taxon>Rhodococcoides</taxon>
    </lineage>
</organism>
<gene>
    <name evidence="2" type="ORF">SAMN05421642_10830</name>
</gene>
<feature type="transmembrane region" description="Helical" evidence="1">
    <location>
        <begin position="107"/>
        <end position="125"/>
    </location>
</feature>
<keyword evidence="3" id="KW-1185">Reference proteome</keyword>
<keyword evidence="1" id="KW-0472">Membrane</keyword>
<dbReference type="Proteomes" id="UP000198327">
    <property type="component" value="Unassembled WGS sequence"/>
</dbReference>
<evidence type="ECO:0000256" key="1">
    <source>
        <dbReference type="SAM" id="Phobius"/>
    </source>
</evidence>
<dbReference type="RefSeq" id="WP_089247401.1">
    <property type="nucleotide sequence ID" value="NZ_FZOW01000008.1"/>
</dbReference>
<name>A0A239J4A0_9NOCA</name>
<feature type="transmembrane region" description="Helical" evidence="1">
    <location>
        <begin position="137"/>
        <end position="156"/>
    </location>
</feature>
<protein>
    <submittedName>
        <fullName evidence="2">Uncharacterized protein</fullName>
    </submittedName>
</protein>
<dbReference type="AlphaFoldDB" id="A0A239J4A0"/>
<feature type="transmembrane region" description="Helical" evidence="1">
    <location>
        <begin position="81"/>
        <end position="100"/>
    </location>
</feature>
<sequence>MYPWSQFLWVVTAFVGLPTVVWAYSIRAVKMKEDPRADGLGLVATGSVAFLGGFVACAGWLSWSAYGRGPGLPAPREFPTWQVVACGITVVSVCFAAAHLSRWVKAGGLAAAAGATAGFTTAFSIDASTDDTGQAGVGILLSELGWGITLSILVLVRAGWVRSRSS</sequence>
<reference evidence="3" key="1">
    <citation type="submission" date="2017-06" db="EMBL/GenBank/DDBJ databases">
        <authorList>
            <person name="Varghese N."/>
            <person name="Submissions S."/>
        </authorList>
    </citation>
    <scope>NUCLEOTIDE SEQUENCE [LARGE SCALE GENOMIC DNA]</scope>
    <source>
        <strain evidence="3">JCM 23211</strain>
    </source>
</reference>
<dbReference type="OrthoDB" id="3789719at2"/>